<evidence type="ECO:0000256" key="1">
    <source>
        <dbReference type="ARBA" id="ARBA00004377"/>
    </source>
</evidence>
<dbReference type="PROSITE" id="PS00409">
    <property type="entry name" value="PROKAR_NTER_METHYL"/>
    <property type="match status" value="1"/>
</dbReference>
<dbReference type="GO" id="GO:0005886">
    <property type="term" value="C:plasma membrane"/>
    <property type="evidence" value="ECO:0007669"/>
    <property type="project" value="UniProtKB-SubCell"/>
</dbReference>
<comment type="caution">
    <text evidence="13">The sequence shown here is derived from an EMBL/GenBank/DDBJ whole genome shotgun (WGS) entry which is preliminary data.</text>
</comment>
<keyword evidence="8 11" id="KW-0472">Membrane</keyword>
<sequence>MKKTHSGFTLIELMIALAVIAVLLAVGVPSFNNLIENYRVRTNISLVQTNLVYARTEASKRGRPVTVCRTDDGAACAGSGDNWEAGWLVFVDEDGDAEVDAGTDEILRAVNGLTGFTLRNDDQTLTYAASGAATATTFVLCPVSADLTYARSLVLLASGRPRVQTNVASCPG</sequence>
<dbReference type="RefSeq" id="WP_167183614.1">
    <property type="nucleotide sequence ID" value="NZ_JAAONZ010000003.1"/>
</dbReference>
<feature type="transmembrane region" description="Helical" evidence="11">
    <location>
        <begin position="7"/>
        <end position="31"/>
    </location>
</feature>
<evidence type="ECO:0000256" key="8">
    <source>
        <dbReference type="ARBA" id="ARBA00023136"/>
    </source>
</evidence>
<evidence type="ECO:0000259" key="12">
    <source>
        <dbReference type="Pfam" id="PF12019"/>
    </source>
</evidence>
<evidence type="ECO:0000313" key="14">
    <source>
        <dbReference type="Proteomes" id="UP000787472"/>
    </source>
</evidence>
<name>A0A9E5JR28_9GAMM</name>
<evidence type="ECO:0000256" key="11">
    <source>
        <dbReference type="SAM" id="Phobius"/>
    </source>
</evidence>
<dbReference type="EMBL" id="JAAONZ010000003">
    <property type="protein sequence ID" value="NHO64949.1"/>
    <property type="molecule type" value="Genomic_DNA"/>
</dbReference>
<protein>
    <recommendedName>
        <fullName evidence="2">Type II secretion system protein H</fullName>
    </recommendedName>
    <alternativeName>
        <fullName evidence="10">General secretion pathway protein H</fullName>
    </alternativeName>
</protein>
<evidence type="ECO:0000256" key="4">
    <source>
        <dbReference type="ARBA" id="ARBA00022481"/>
    </source>
</evidence>
<evidence type="ECO:0000256" key="3">
    <source>
        <dbReference type="ARBA" id="ARBA00022475"/>
    </source>
</evidence>
<dbReference type="SUPFAM" id="SSF54523">
    <property type="entry name" value="Pili subunits"/>
    <property type="match status" value="1"/>
</dbReference>
<evidence type="ECO:0000256" key="2">
    <source>
        <dbReference type="ARBA" id="ARBA00021549"/>
    </source>
</evidence>
<evidence type="ECO:0000313" key="13">
    <source>
        <dbReference type="EMBL" id="NHO64949.1"/>
    </source>
</evidence>
<comment type="similarity">
    <text evidence="9">Belongs to the GSP H family.</text>
</comment>
<dbReference type="Gene3D" id="3.55.40.10">
    <property type="entry name" value="minor pseudopilin epsh domain"/>
    <property type="match status" value="1"/>
</dbReference>
<dbReference type="AlphaFoldDB" id="A0A9E5JR28"/>
<keyword evidence="14" id="KW-1185">Reference proteome</keyword>
<dbReference type="Pfam" id="PF07963">
    <property type="entry name" value="N_methyl"/>
    <property type="match status" value="1"/>
</dbReference>
<dbReference type="InterPro" id="IPR012902">
    <property type="entry name" value="N_methyl_site"/>
</dbReference>
<dbReference type="GO" id="GO:0015627">
    <property type="term" value="C:type II protein secretion system complex"/>
    <property type="evidence" value="ECO:0007669"/>
    <property type="project" value="InterPro"/>
</dbReference>
<dbReference type="Proteomes" id="UP000787472">
    <property type="component" value="Unassembled WGS sequence"/>
</dbReference>
<proteinExistence type="inferred from homology"/>
<keyword evidence="3" id="KW-1003">Cell membrane</keyword>
<evidence type="ECO:0000256" key="10">
    <source>
        <dbReference type="ARBA" id="ARBA00030775"/>
    </source>
</evidence>
<keyword evidence="4" id="KW-0488">Methylation</keyword>
<dbReference type="InterPro" id="IPR045584">
    <property type="entry name" value="Pilin-like"/>
</dbReference>
<dbReference type="GO" id="GO:0015628">
    <property type="term" value="P:protein secretion by the type II secretion system"/>
    <property type="evidence" value="ECO:0007669"/>
    <property type="project" value="InterPro"/>
</dbReference>
<dbReference type="Pfam" id="PF12019">
    <property type="entry name" value="GspH"/>
    <property type="match status" value="1"/>
</dbReference>
<dbReference type="InterPro" id="IPR022346">
    <property type="entry name" value="T2SS_GspH"/>
</dbReference>
<keyword evidence="6 11" id="KW-0812">Transmembrane</keyword>
<evidence type="ECO:0000256" key="7">
    <source>
        <dbReference type="ARBA" id="ARBA00022989"/>
    </source>
</evidence>
<gene>
    <name evidence="13" type="ORF">G8770_05265</name>
</gene>
<feature type="domain" description="General secretion pathway GspH" evidence="12">
    <location>
        <begin position="47"/>
        <end position="159"/>
    </location>
</feature>
<evidence type="ECO:0000256" key="9">
    <source>
        <dbReference type="ARBA" id="ARBA00025772"/>
    </source>
</evidence>
<comment type="subcellular location">
    <subcellularLocation>
        <location evidence="1">Cell inner membrane</location>
        <topology evidence="1">Single-pass membrane protein</topology>
    </subcellularLocation>
</comment>
<evidence type="ECO:0000256" key="5">
    <source>
        <dbReference type="ARBA" id="ARBA00022519"/>
    </source>
</evidence>
<reference evidence="13" key="1">
    <citation type="submission" date="2020-03" db="EMBL/GenBank/DDBJ databases">
        <authorList>
            <person name="Guo F."/>
        </authorList>
    </citation>
    <scope>NUCLEOTIDE SEQUENCE</scope>
    <source>
        <strain evidence="13">JCM 30134</strain>
    </source>
</reference>
<keyword evidence="7 11" id="KW-1133">Transmembrane helix</keyword>
<keyword evidence="5" id="KW-0997">Cell inner membrane</keyword>
<organism evidence="13 14">
    <name type="scientific">Pseudomaricurvus hydrocarbonicus</name>
    <dbReference type="NCBI Taxonomy" id="1470433"/>
    <lineage>
        <taxon>Bacteria</taxon>
        <taxon>Pseudomonadati</taxon>
        <taxon>Pseudomonadota</taxon>
        <taxon>Gammaproteobacteria</taxon>
        <taxon>Cellvibrionales</taxon>
        <taxon>Cellvibrionaceae</taxon>
        <taxon>Pseudomaricurvus</taxon>
    </lineage>
</organism>
<accession>A0A9E5JR28</accession>
<dbReference type="NCBIfam" id="TIGR02532">
    <property type="entry name" value="IV_pilin_GFxxxE"/>
    <property type="match status" value="1"/>
</dbReference>
<evidence type="ECO:0000256" key="6">
    <source>
        <dbReference type="ARBA" id="ARBA00022692"/>
    </source>
</evidence>